<accession>A0A1H4JGV9</accession>
<keyword evidence="4" id="KW-1185">Reference proteome</keyword>
<organism evidence="3 4">
    <name type="scientific">Nocardioides exalbidus</name>
    <dbReference type="NCBI Taxonomy" id="402596"/>
    <lineage>
        <taxon>Bacteria</taxon>
        <taxon>Bacillati</taxon>
        <taxon>Actinomycetota</taxon>
        <taxon>Actinomycetes</taxon>
        <taxon>Propionibacteriales</taxon>
        <taxon>Nocardioidaceae</taxon>
        <taxon>Nocardioides</taxon>
    </lineage>
</organism>
<name>A0A1H4JGV9_9ACTN</name>
<gene>
    <name evidence="3" type="ORF">SAMN04489844_0137</name>
</gene>
<feature type="compositionally biased region" description="Pro residues" evidence="1">
    <location>
        <begin position="375"/>
        <end position="388"/>
    </location>
</feature>
<dbReference type="EMBL" id="FNRT01000002">
    <property type="protein sequence ID" value="SEB45544.1"/>
    <property type="molecule type" value="Genomic_DNA"/>
</dbReference>
<feature type="region of interest" description="Disordered" evidence="1">
    <location>
        <begin position="349"/>
        <end position="396"/>
    </location>
</feature>
<feature type="chain" id="PRO_5011639217" evidence="2">
    <location>
        <begin position="27"/>
        <end position="494"/>
    </location>
</feature>
<protein>
    <submittedName>
        <fullName evidence="3">Uncharacterized protein</fullName>
    </submittedName>
</protein>
<proteinExistence type="predicted"/>
<sequence>MFVRAVGAVMVATGLVAVVPTGPAGAAEWWEGSQTANWYDGQVSYSSVLNCFSVIQGSPAYENGVGAYIGYLADPDNATGPKPVVNDKTWIRYRVYGMGNPCSGGSYFRPKFYLPVGWSWDTSRQIACAYDGSGGSAPQANCPGWSNMDASHAYWNNGSGSGGNLWGVAQGHYWEFQFPVKVGPNAQSGVVLDAHLDVADGNFNPQMLLRTNNVYVFNGTPGANNVGVMYDQPSSYDQATLPFAPGGPTRYGMLSAFQAVIGGRAGSAKFEISTNPGMTPVLGSESFSFPSGQFPGSAKAMTDWADAGVALQPGVTYYWRGSIIPTSGSAAVGEVQSFTLKPGGGVDATSLGATNSGGGVGTGSGGVPGGVITPVPQPTPPSPNPPVAPSATPSVPRTATAKKGVVVTLTCTGACSAKASATVTKKLGKKLGTTTLGSARGSLGAAGSTTLTIKLSKKLRARLKKVGSVKATVKVTTTVAGTSTTTTAKVTIKG</sequence>
<keyword evidence="2" id="KW-0732">Signal</keyword>
<evidence type="ECO:0000313" key="4">
    <source>
        <dbReference type="Proteomes" id="UP000198742"/>
    </source>
</evidence>
<feature type="compositionally biased region" description="Gly residues" evidence="1">
    <location>
        <begin position="355"/>
        <end position="369"/>
    </location>
</feature>
<evidence type="ECO:0000256" key="1">
    <source>
        <dbReference type="SAM" id="MobiDB-lite"/>
    </source>
</evidence>
<feature type="signal peptide" evidence="2">
    <location>
        <begin position="1"/>
        <end position="26"/>
    </location>
</feature>
<evidence type="ECO:0000313" key="3">
    <source>
        <dbReference type="EMBL" id="SEB45544.1"/>
    </source>
</evidence>
<reference evidence="4" key="1">
    <citation type="submission" date="2016-10" db="EMBL/GenBank/DDBJ databases">
        <authorList>
            <person name="Varghese N."/>
            <person name="Submissions S."/>
        </authorList>
    </citation>
    <scope>NUCLEOTIDE SEQUENCE [LARGE SCALE GENOMIC DNA]</scope>
    <source>
        <strain evidence="4">DSM 22017</strain>
    </source>
</reference>
<dbReference type="AlphaFoldDB" id="A0A1H4JGV9"/>
<dbReference type="Proteomes" id="UP000198742">
    <property type="component" value="Unassembled WGS sequence"/>
</dbReference>
<evidence type="ECO:0000256" key="2">
    <source>
        <dbReference type="SAM" id="SignalP"/>
    </source>
</evidence>